<dbReference type="HOGENOM" id="CLU_041809_0_0_1"/>
<evidence type="ECO:0000313" key="3">
    <source>
        <dbReference type="EMBL" id="AEO65586.1"/>
    </source>
</evidence>
<proteinExistence type="predicted"/>
<dbReference type="RefSeq" id="XP_003651922.1">
    <property type="nucleotide sequence ID" value="XM_003651874.1"/>
</dbReference>
<dbReference type="EMBL" id="CP003010">
    <property type="protein sequence ID" value="AEO65586.1"/>
    <property type="molecule type" value="Genomic_DNA"/>
</dbReference>
<organism evidence="3 4">
    <name type="scientific">Thermothielavioides terrestris (strain ATCC 38088 / NRRL 8126)</name>
    <name type="common">Thielavia terrestris</name>
    <dbReference type="NCBI Taxonomy" id="578455"/>
    <lineage>
        <taxon>Eukaryota</taxon>
        <taxon>Fungi</taxon>
        <taxon>Dikarya</taxon>
        <taxon>Ascomycota</taxon>
        <taxon>Pezizomycotina</taxon>
        <taxon>Sordariomycetes</taxon>
        <taxon>Sordariomycetidae</taxon>
        <taxon>Sordariales</taxon>
        <taxon>Chaetomiaceae</taxon>
        <taxon>Thermothielavioides</taxon>
        <taxon>Thermothielavioides terrestris</taxon>
    </lineage>
</organism>
<feature type="transmembrane region" description="Helical" evidence="2">
    <location>
        <begin position="12"/>
        <end position="32"/>
    </location>
</feature>
<dbReference type="OrthoDB" id="66095at2759"/>
<feature type="region of interest" description="Disordered" evidence="1">
    <location>
        <begin position="165"/>
        <end position="187"/>
    </location>
</feature>
<dbReference type="KEGG" id="ttt:THITE_2112718"/>
<dbReference type="AlphaFoldDB" id="G2R015"/>
<keyword evidence="2" id="KW-1133">Transmembrane helix</keyword>
<feature type="region of interest" description="Disordered" evidence="1">
    <location>
        <begin position="43"/>
        <end position="78"/>
    </location>
</feature>
<dbReference type="STRING" id="578455.G2R015"/>
<name>G2R015_THETT</name>
<evidence type="ECO:0000256" key="1">
    <source>
        <dbReference type="SAM" id="MobiDB-lite"/>
    </source>
</evidence>
<dbReference type="GeneID" id="11517264"/>
<gene>
    <name evidence="3" type="ORF">THITE_2112718</name>
</gene>
<evidence type="ECO:0000256" key="2">
    <source>
        <dbReference type="SAM" id="Phobius"/>
    </source>
</evidence>
<accession>G2R015</accession>
<keyword evidence="2" id="KW-0812">Transmembrane</keyword>
<dbReference type="eggNOG" id="ENOG502S9BI">
    <property type="taxonomic scope" value="Eukaryota"/>
</dbReference>
<evidence type="ECO:0000313" key="4">
    <source>
        <dbReference type="Proteomes" id="UP000008181"/>
    </source>
</evidence>
<protein>
    <submittedName>
        <fullName evidence="3">Uncharacterized protein</fullName>
    </submittedName>
</protein>
<dbReference type="Proteomes" id="UP000008181">
    <property type="component" value="Chromosome 2"/>
</dbReference>
<sequence>MTTSPTIPPMSFDATLAVTVGAFLLACWYFIWTSRPTQLRAATAAMSSGPGPEQSTRKAGGPSNGDAENSASGAAGAAASTYEPSIADVLVTKAMLRKALRLPPEIIGTIIDLAEYWPHTTTAIGPTSDGASVEPATVIVRHTEGNNNRFLLRCPPLGLHRWERASSDGDVPPAEQMEPRARPPGEEFSTDDFQELVAAPVSLLAHPCRRLVFTIRSHDQGWGGAPGDRGTYHGSWTWFEVGLERWCKTSPGQTQHHQRPSLQPEDLCTVIPEVVWDAPADRYVFNQPLLPSESLKIQCNVTATRTTRVHRVVWSYTDDIDPDFNVEAAEEQLAQKGRGKATGNGRFVRELKLGDVVTVWAKTRFPHWANHVESVKVDVYYAV</sequence>
<reference evidence="3 4" key="1">
    <citation type="journal article" date="2011" name="Nat. Biotechnol.">
        <title>Comparative genomic analysis of the thermophilic biomass-degrading fungi Myceliophthora thermophila and Thielavia terrestris.</title>
        <authorList>
            <person name="Berka R.M."/>
            <person name="Grigoriev I.V."/>
            <person name="Otillar R."/>
            <person name="Salamov A."/>
            <person name="Grimwood J."/>
            <person name="Reid I."/>
            <person name="Ishmael N."/>
            <person name="John T."/>
            <person name="Darmond C."/>
            <person name="Moisan M.-C."/>
            <person name="Henrissat B."/>
            <person name="Coutinho P.M."/>
            <person name="Lombard V."/>
            <person name="Natvig D.O."/>
            <person name="Lindquist E."/>
            <person name="Schmutz J."/>
            <person name="Lucas S."/>
            <person name="Harris P."/>
            <person name="Powlowski J."/>
            <person name="Bellemare A."/>
            <person name="Taylor D."/>
            <person name="Butler G."/>
            <person name="de Vries R.P."/>
            <person name="Allijn I.E."/>
            <person name="van den Brink J."/>
            <person name="Ushinsky S."/>
            <person name="Storms R."/>
            <person name="Powell A.J."/>
            <person name="Paulsen I.T."/>
            <person name="Elbourne L.D.H."/>
            <person name="Baker S.E."/>
            <person name="Magnuson J."/>
            <person name="LaBoissiere S."/>
            <person name="Clutterbuck A.J."/>
            <person name="Martinez D."/>
            <person name="Wogulis M."/>
            <person name="de Leon A.L."/>
            <person name="Rey M.W."/>
            <person name="Tsang A."/>
        </authorList>
    </citation>
    <scope>NUCLEOTIDE SEQUENCE [LARGE SCALE GENOMIC DNA]</scope>
    <source>
        <strain evidence="4">ATCC 38088 / NRRL 8126</strain>
    </source>
</reference>
<keyword evidence="2" id="KW-0472">Membrane</keyword>
<keyword evidence="4" id="KW-1185">Reference proteome</keyword>